<keyword evidence="2" id="KW-1185">Reference proteome</keyword>
<dbReference type="InterPro" id="IPR021253">
    <property type="entry name" value="ZrgA-like"/>
</dbReference>
<sequence length="189" mass="21340">MKKAAVFLGVSGALVAGGWYYFEHLAHDHDHENGHDHSHSHSHDGGHEHGVGQLSMYFDDTDVSLFFHASAGDLVGYEHYPRDDDEREQLESVLSYLASGSWLEFPQRAECAWVSGNAETSQLDADHSGHVDVTVDMSFRCERPRNLSQVSVHLFSEYSALERIDAHWIRDTRTDTVELTPANTSFRLR</sequence>
<dbReference type="RefSeq" id="WP_143234880.1">
    <property type="nucleotide sequence ID" value="NZ_VJWL01000001.1"/>
</dbReference>
<dbReference type="OrthoDB" id="7346546at2"/>
<evidence type="ECO:0000313" key="2">
    <source>
        <dbReference type="Proteomes" id="UP000320359"/>
    </source>
</evidence>
<name>A0A552X570_9GAMM</name>
<accession>A0A552X570</accession>
<dbReference type="EMBL" id="VJWL01000001">
    <property type="protein sequence ID" value="TRW50172.1"/>
    <property type="molecule type" value="Genomic_DNA"/>
</dbReference>
<dbReference type="AlphaFoldDB" id="A0A552X570"/>
<proteinExistence type="predicted"/>
<gene>
    <name evidence="1" type="ORF">FM042_04885</name>
</gene>
<evidence type="ECO:0000313" key="1">
    <source>
        <dbReference type="EMBL" id="TRW50172.1"/>
    </source>
</evidence>
<organism evidence="1 2">
    <name type="scientific">Aliidiomarina halalkaliphila</name>
    <dbReference type="NCBI Taxonomy" id="2593535"/>
    <lineage>
        <taxon>Bacteria</taxon>
        <taxon>Pseudomonadati</taxon>
        <taxon>Pseudomonadota</taxon>
        <taxon>Gammaproteobacteria</taxon>
        <taxon>Alteromonadales</taxon>
        <taxon>Idiomarinaceae</taxon>
        <taxon>Aliidiomarina</taxon>
    </lineage>
</organism>
<comment type="caution">
    <text evidence="1">The sequence shown here is derived from an EMBL/GenBank/DDBJ whole genome shotgun (WGS) entry which is preliminary data.</text>
</comment>
<dbReference type="Proteomes" id="UP000320359">
    <property type="component" value="Unassembled WGS sequence"/>
</dbReference>
<dbReference type="Pfam" id="PF10986">
    <property type="entry name" value="ZrgA"/>
    <property type="match status" value="1"/>
</dbReference>
<protein>
    <submittedName>
        <fullName evidence="1">DUF2796 domain-containing protein</fullName>
    </submittedName>
</protein>
<reference evidence="1 2" key="1">
    <citation type="submission" date="2019-07" db="EMBL/GenBank/DDBJ databases">
        <authorList>
            <person name="Yang M."/>
            <person name="Zhao D."/>
            <person name="Xiang H."/>
        </authorList>
    </citation>
    <scope>NUCLEOTIDE SEQUENCE [LARGE SCALE GENOMIC DNA]</scope>
    <source>
        <strain evidence="1 2">IM1326</strain>
    </source>
</reference>